<evidence type="ECO:0000313" key="7">
    <source>
        <dbReference type="Proteomes" id="UP000694846"/>
    </source>
</evidence>
<evidence type="ECO:0000256" key="4">
    <source>
        <dbReference type="SAM" id="Coils"/>
    </source>
</evidence>
<dbReference type="InterPro" id="IPR043441">
    <property type="entry name" value="Tjap1/BEGAIN"/>
</dbReference>
<name>A0A2S2PYF5_9HEMI</name>
<dbReference type="RefSeq" id="XP_025416425.1">
    <property type="nucleotide sequence ID" value="XM_025560640.1"/>
</dbReference>
<accession>A0A2S2PYF5</accession>
<proteinExistence type="predicted"/>
<evidence type="ECO:0000313" key="8">
    <source>
        <dbReference type="RefSeq" id="XP_025416425.1"/>
    </source>
</evidence>
<feature type="compositionally biased region" description="Polar residues" evidence="5">
    <location>
        <begin position="268"/>
        <end position="281"/>
    </location>
</feature>
<dbReference type="GO" id="GO:0016020">
    <property type="term" value="C:membrane"/>
    <property type="evidence" value="ECO:0007669"/>
    <property type="project" value="UniProtKB-SubCell"/>
</dbReference>
<reference evidence="8" key="2">
    <citation type="submission" date="2025-04" db="UniProtKB">
        <authorList>
            <consortium name="RefSeq"/>
        </authorList>
    </citation>
    <scope>IDENTIFICATION</scope>
    <source>
        <tissue evidence="8">Whole body</tissue>
    </source>
</reference>
<evidence type="ECO:0000256" key="1">
    <source>
        <dbReference type="ARBA" id="ARBA00004170"/>
    </source>
</evidence>
<keyword evidence="7" id="KW-1185">Reference proteome</keyword>
<evidence type="ECO:0000256" key="3">
    <source>
        <dbReference type="ARBA" id="ARBA00023136"/>
    </source>
</evidence>
<dbReference type="PANTHER" id="PTHR28664:SF4">
    <property type="entry name" value="TIGHT JUNCTION-ASSOCIATED PROTEIN 1"/>
    <property type="match status" value="1"/>
</dbReference>
<dbReference type="OrthoDB" id="10068192at2759"/>
<evidence type="ECO:0000256" key="2">
    <source>
        <dbReference type="ARBA" id="ARBA00022553"/>
    </source>
</evidence>
<feature type="region of interest" description="Disordered" evidence="5">
    <location>
        <begin position="268"/>
        <end position="321"/>
    </location>
</feature>
<keyword evidence="4" id="KW-0175">Coiled coil</keyword>
<feature type="compositionally biased region" description="Low complexity" evidence="5">
    <location>
        <begin position="300"/>
        <end position="321"/>
    </location>
</feature>
<organism evidence="6">
    <name type="scientific">Sipha flava</name>
    <name type="common">yellow sugarcane aphid</name>
    <dbReference type="NCBI Taxonomy" id="143950"/>
    <lineage>
        <taxon>Eukaryota</taxon>
        <taxon>Metazoa</taxon>
        <taxon>Ecdysozoa</taxon>
        <taxon>Arthropoda</taxon>
        <taxon>Hexapoda</taxon>
        <taxon>Insecta</taxon>
        <taxon>Pterygota</taxon>
        <taxon>Neoptera</taxon>
        <taxon>Paraneoptera</taxon>
        <taxon>Hemiptera</taxon>
        <taxon>Sternorrhyncha</taxon>
        <taxon>Aphidomorpha</taxon>
        <taxon>Aphidoidea</taxon>
        <taxon>Aphididae</taxon>
        <taxon>Sipha</taxon>
    </lineage>
</organism>
<dbReference type="Proteomes" id="UP000694846">
    <property type="component" value="Unplaced"/>
</dbReference>
<dbReference type="EMBL" id="GGMS01001278">
    <property type="protein sequence ID" value="MBY70481.1"/>
    <property type="molecule type" value="Transcribed_RNA"/>
</dbReference>
<dbReference type="AlphaFoldDB" id="A0A2S2PYF5"/>
<comment type="subcellular location">
    <subcellularLocation>
        <location evidence="1">Membrane</location>
        <topology evidence="1">Peripheral membrane protein</topology>
    </subcellularLocation>
</comment>
<gene>
    <name evidence="6" type="primary">Tjap1</name>
    <name evidence="8" type="synonym">LOC112687721</name>
    <name evidence="6" type="ORF">g.54372</name>
</gene>
<evidence type="ECO:0000313" key="6">
    <source>
        <dbReference type="EMBL" id="MBY70481.1"/>
    </source>
</evidence>
<keyword evidence="3" id="KW-0472">Membrane</keyword>
<reference evidence="6" key="1">
    <citation type="submission" date="2018-04" db="EMBL/GenBank/DDBJ databases">
        <title>Transcriptome assembly of Sipha flava.</title>
        <authorList>
            <person name="Scully E.D."/>
            <person name="Geib S.M."/>
            <person name="Palmer N.A."/>
            <person name="Koch K."/>
            <person name="Bradshaw J."/>
            <person name="Heng-Moss T."/>
            <person name="Sarath G."/>
        </authorList>
    </citation>
    <scope>NUCLEOTIDE SEQUENCE</scope>
</reference>
<protein>
    <submittedName>
        <fullName evidence="6">Tight junction-associated protein 1</fullName>
    </submittedName>
    <submittedName>
        <fullName evidence="8">Uncharacterized protein LOC112687721 isoform X1</fullName>
    </submittedName>
</protein>
<keyword evidence="2" id="KW-0597">Phosphoprotein</keyword>
<dbReference type="PANTHER" id="PTHR28664">
    <property type="entry name" value="TIGHT JUNCTION-ASSOCIATED PROTEIN 1"/>
    <property type="match status" value="1"/>
</dbReference>
<evidence type="ECO:0000256" key="5">
    <source>
        <dbReference type="SAM" id="MobiDB-lite"/>
    </source>
</evidence>
<feature type="coiled-coil region" evidence="4">
    <location>
        <begin position="71"/>
        <end position="144"/>
    </location>
</feature>
<sequence length="406" mass="45973">MAVRTPCKNDCGCEQTSLHLHAEIENLKQKLLERENHILNMETNFLCEAEKFPHGEYAALTDEIIIWQDKYSRLLESHKRVQRVNQSLEDKLLLLVDKTETEKNVLNLEITTLSRKIVDQQLQINQLNDENERYKNDLNTAIQLLQCKPSHFVSQKFNNLPTELQSKVRNYIFTKQRRLSDGNGNVAQKSEGKTIKVPIPTFPPTAMVYSLSNEKSLKSSRDIEEGSTQSVNNVSASILAKVLEERVKERLTQRHCYTCSCNIKNNDSNTEQQECPSPQTDSSEKRSSRTLTKCSKRPNSAKSSESLASESDLTSNFDNSLSISDSSDNGLKLTARSRICSVRLQEGSNNILLDNAATPFTGPVLYKSRSSSSEYDEPLVHSQKLMDRSLHANENTCILISDEEII</sequence>